<proteinExistence type="predicted"/>
<dbReference type="Proteomes" id="UP001597229">
    <property type="component" value="Unassembled WGS sequence"/>
</dbReference>
<keyword evidence="2" id="KW-0378">Hydrolase</keyword>
<comment type="caution">
    <text evidence="2">The sequence shown here is derived from an EMBL/GenBank/DDBJ whole genome shotgun (WGS) entry which is preliminary data.</text>
</comment>
<gene>
    <name evidence="2" type="ORF">ACFQ3F_19340</name>
</gene>
<feature type="domain" description="Putative restriction endonuclease" evidence="1">
    <location>
        <begin position="27"/>
        <end position="114"/>
    </location>
</feature>
<keyword evidence="2" id="KW-0255">Endonuclease</keyword>
<dbReference type="InterPro" id="IPR008538">
    <property type="entry name" value="Uma2"/>
</dbReference>
<keyword evidence="2" id="KW-0540">Nuclease</keyword>
<evidence type="ECO:0000313" key="2">
    <source>
        <dbReference type="EMBL" id="MFD1249960.1"/>
    </source>
</evidence>
<dbReference type="GO" id="GO:0004519">
    <property type="term" value="F:endonuclease activity"/>
    <property type="evidence" value="ECO:0007669"/>
    <property type="project" value="UniProtKB-KW"/>
</dbReference>
<keyword evidence="3" id="KW-1185">Reference proteome</keyword>
<name>A0ABW3W610_9ACTN</name>
<dbReference type="InterPro" id="IPR012296">
    <property type="entry name" value="Nuclease_put_TT1808"/>
</dbReference>
<protein>
    <submittedName>
        <fullName evidence="2">Uma2 family endonuclease</fullName>
    </submittedName>
</protein>
<organism evidence="2 3">
    <name type="scientific">Nocardioides ginsengisoli</name>
    <dbReference type="NCBI Taxonomy" id="363868"/>
    <lineage>
        <taxon>Bacteria</taxon>
        <taxon>Bacillati</taxon>
        <taxon>Actinomycetota</taxon>
        <taxon>Actinomycetes</taxon>
        <taxon>Propionibacteriales</taxon>
        <taxon>Nocardioidaceae</taxon>
        <taxon>Nocardioides</taxon>
    </lineage>
</organism>
<reference evidence="3" key="1">
    <citation type="journal article" date="2019" name="Int. J. Syst. Evol. Microbiol.">
        <title>The Global Catalogue of Microorganisms (GCM) 10K type strain sequencing project: providing services to taxonomists for standard genome sequencing and annotation.</title>
        <authorList>
            <consortium name="The Broad Institute Genomics Platform"/>
            <consortium name="The Broad Institute Genome Sequencing Center for Infectious Disease"/>
            <person name="Wu L."/>
            <person name="Ma J."/>
        </authorList>
    </citation>
    <scope>NUCLEOTIDE SEQUENCE [LARGE SCALE GENOMIC DNA]</scope>
    <source>
        <strain evidence="3">CCUG 52478</strain>
    </source>
</reference>
<sequence>MEVVEPVQRVARRLANLFDSVDGLDGSSSGNIRLARNRVRIADAYATTRPEGLFVDDPVLVVEVLSPSTRAEDLLRKPHDYAAAGIGQLWIVDPAQRWLEVRTLVDGSWHTLARFDEARPFGEVAIGEHGVVTVDLLGLLDD</sequence>
<dbReference type="RefSeq" id="WP_367921138.1">
    <property type="nucleotide sequence ID" value="NZ_BAABAC010000040.1"/>
</dbReference>
<evidence type="ECO:0000259" key="1">
    <source>
        <dbReference type="Pfam" id="PF05685"/>
    </source>
</evidence>
<dbReference type="Gene3D" id="3.90.1570.10">
    <property type="entry name" value="tt1808, chain A"/>
    <property type="match status" value="1"/>
</dbReference>
<dbReference type="EMBL" id="JBHTLX010000023">
    <property type="protein sequence ID" value="MFD1249960.1"/>
    <property type="molecule type" value="Genomic_DNA"/>
</dbReference>
<dbReference type="CDD" id="cd06260">
    <property type="entry name" value="DUF820-like"/>
    <property type="match status" value="1"/>
</dbReference>
<dbReference type="SUPFAM" id="SSF52980">
    <property type="entry name" value="Restriction endonuclease-like"/>
    <property type="match status" value="1"/>
</dbReference>
<dbReference type="Pfam" id="PF05685">
    <property type="entry name" value="Uma2"/>
    <property type="match status" value="1"/>
</dbReference>
<dbReference type="InterPro" id="IPR011335">
    <property type="entry name" value="Restrct_endonuc-II-like"/>
</dbReference>
<evidence type="ECO:0000313" key="3">
    <source>
        <dbReference type="Proteomes" id="UP001597229"/>
    </source>
</evidence>
<accession>A0ABW3W610</accession>